<evidence type="ECO:0000256" key="3">
    <source>
        <dbReference type="RuleBase" id="RU610713"/>
    </source>
</evidence>
<sequence>MLSLIQVIWNVPSEACLVNKSIDIPLDKYRIKHNVNQSFEGKEVVLFYSYKFGRYPYYYHHNVSEPRNGGLPQKVNMTDHLAKAKEDIEKAIPNENFTGVAILDFEEWRPTYETNWSAKRVYRNESIKYAEEYCNSTVPPCNATAVAIEQFDSAAK</sequence>
<keyword evidence="2" id="KW-1015">Disulfide bond</keyword>
<reference evidence="4 5" key="1">
    <citation type="submission" date="2024-08" db="EMBL/GenBank/DDBJ databases">
        <title>Gnathostoma spinigerum genome.</title>
        <authorList>
            <person name="Gonzalez-Bertolin B."/>
            <person name="Monzon S."/>
            <person name="Zaballos A."/>
            <person name="Jimenez P."/>
            <person name="Dekumyoy P."/>
            <person name="Varona S."/>
            <person name="Cuesta I."/>
            <person name="Sumanam S."/>
            <person name="Adisakwattana P."/>
            <person name="Gasser R.B."/>
            <person name="Hernandez-Gonzalez A."/>
            <person name="Young N.D."/>
            <person name="Perteguer M.J."/>
        </authorList>
    </citation>
    <scope>NUCLEOTIDE SEQUENCE [LARGE SCALE GENOMIC DNA]</scope>
    <source>
        <strain evidence="4">AL3</strain>
        <tissue evidence="4">Liver</tissue>
    </source>
</reference>
<keyword evidence="3" id="KW-0326">Glycosidase</keyword>
<dbReference type="EC" id="3.2.1.35" evidence="3"/>
<dbReference type="InterPro" id="IPR017853">
    <property type="entry name" value="GH"/>
</dbReference>
<organism evidence="4 5">
    <name type="scientific">Gnathostoma spinigerum</name>
    <dbReference type="NCBI Taxonomy" id="75299"/>
    <lineage>
        <taxon>Eukaryota</taxon>
        <taxon>Metazoa</taxon>
        <taxon>Ecdysozoa</taxon>
        <taxon>Nematoda</taxon>
        <taxon>Chromadorea</taxon>
        <taxon>Rhabditida</taxon>
        <taxon>Spirurina</taxon>
        <taxon>Gnathostomatomorpha</taxon>
        <taxon>Gnathostomatoidea</taxon>
        <taxon>Gnathostomatidae</taxon>
        <taxon>Gnathostoma</taxon>
    </lineage>
</organism>
<comment type="caution">
    <text evidence="4">The sequence shown here is derived from an EMBL/GenBank/DDBJ whole genome shotgun (WGS) entry which is preliminary data.</text>
</comment>
<dbReference type="PANTHER" id="PTHR11769:SF35">
    <property type="entry name" value="HYALURONIDASE"/>
    <property type="match status" value="1"/>
</dbReference>
<gene>
    <name evidence="4" type="ORF">AB6A40_009849</name>
</gene>
<dbReference type="Pfam" id="PF01630">
    <property type="entry name" value="Glyco_hydro_56"/>
    <property type="match status" value="1"/>
</dbReference>
<dbReference type="AlphaFoldDB" id="A0ABD6EUF1"/>
<comment type="catalytic activity">
    <reaction evidence="3">
        <text>Random hydrolysis of (1-&gt;4)-linkages between N-acetyl-beta-D-glucosamine and D-glucuronate residues in hyaluronate.</text>
        <dbReference type="EC" id="3.2.1.35"/>
    </reaction>
</comment>
<dbReference type="PANTHER" id="PTHR11769">
    <property type="entry name" value="HYALURONIDASE"/>
    <property type="match status" value="1"/>
</dbReference>
<name>A0ABD6EUF1_9BILA</name>
<dbReference type="EMBL" id="JBGFUD010011207">
    <property type="protein sequence ID" value="MFH4983140.1"/>
    <property type="molecule type" value="Genomic_DNA"/>
</dbReference>
<evidence type="ECO:0000256" key="2">
    <source>
        <dbReference type="ARBA" id="ARBA00023157"/>
    </source>
</evidence>
<dbReference type="InterPro" id="IPR018155">
    <property type="entry name" value="Hyaluronidase"/>
</dbReference>
<accession>A0ABD6EUF1</accession>
<dbReference type="Proteomes" id="UP001608902">
    <property type="component" value="Unassembled WGS sequence"/>
</dbReference>
<proteinExistence type="inferred from homology"/>
<dbReference type="PRINTS" id="PR00846">
    <property type="entry name" value="GLHYDRLASE56"/>
</dbReference>
<dbReference type="GO" id="GO:0004415">
    <property type="term" value="F:hyalurononglucosaminidase activity"/>
    <property type="evidence" value="ECO:0007669"/>
    <property type="project" value="UniProtKB-UniRule"/>
</dbReference>
<comment type="similarity">
    <text evidence="1 3">Belongs to the glycosyl hydrolase 56 family.</text>
</comment>
<dbReference type="Gene3D" id="3.20.20.70">
    <property type="entry name" value="Aldolase class I"/>
    <property type="match status" value="1"/>
</dbReference>
<dbReference type="InterPro" id="IPR013785">
    <property type="entry name" value="Aldolase_TIM"/>
</dbReference>
<evidence type="ECO:0000256" key="1">
    <source>
        <dbReference type="ARBA" id="ARBA00008871"/>
    </source>
</evidence>
<keyword evidence="5" id="KW-1185">Reference proteome</keyword>
<evidence type="ECO:0000313" key="4">
    <source>
        <dbReference type="EMBL" id="MFH4983140.1"/>
    </source>
</evidence>
<evidence type="ECO:0000313" key="5">
    <source>
        <dbReference type="Proteomes" id="UP001608902"/>
    </source>
</evidence>
<protein>
    <recommendedName>
        <fullName evidence="3">Hyaluronidase</fullName>
        <ecNumber evidence="3">3.2.1.35</ecNumber>
    </recommendedName>
</protein>
<dbReference type="SUPFAM" id="SSF51445">
    <property type="entry name" value="(Trans)glycosidases"/>
    <property type="match status" value="1"/>
</dbReference>
<keyword evidence="3" id="KW-0378">Hydrolase</keyword>